<keyword evidence="4" id="KW-1185">Reference proteome</keyword>
<evidence type="ECO:0000256" key="2">
    <source>
        <dbReference type="SAM" id="Phobius"/>
    </source>
</evidence>
<keyword evidence="2" id="KW-1133">Transmembrane helix</keyword>
<feature type="region of interest" description="Disordered" evidence="1">
    <location>
        <begin position="223"/>
        <end position="246"/>
    </location>
</feature>
<feature type="compositionally biased region" description="Polar residues" evidence="1">
    <location>
        <begin position="57"/>
        <end position="77"/>
    </location>
</feature>
<dbReference type="Proteomes" id="UP000770015">
    <property type="component" value="Unassembled WGS sequence"/>
</dbReference>
<gene>
    <name evidence="3" type="ORF">F5X68DRAFT_241988</name>
</gene>
<proteinExistence type="predicted"/>
<dbReference type="EMBL" id="JAGSXJ010000016">
    <property type="protein sequence ID" value="KAH6684943.1"/>
    <property type="molecule type" value="Genomic_DNA"/>
</dbReference>
<organism evidence="3 4">
    <name type="scientific">Plectosphaerella plurivora</name>
    <dbReference type="NCBI Taxonomy" id="936078"/>
    <lineage>
        <taxon>Eukaryota</taxon>
        <taxon>Fungi</taxon>
        <taxon>Dikarya</taxon>
        <taxon>Ascomycota</taxon>
        <taxon>Pezizomycotina</taxon>
        <taxon>Sordariomycetes</taxon>
        <taxon>Hypocreomycetidae</taxon>
        <taxon>Glomerellales</taxon>
        <taxon>Plectosphaerellaceae</taxon>
        <taxon>Plectosphaerella</taxon>
    </lineage>
</organism>
<keyword evidence="2" id="KW-0472">Membrane</keyword>
<feature type="compositionally biased region" description="Acidic residues" evidence="1">
    <location>
        <begin position="93"/>
        <end position="102"/>
    </location>
</feature>
<reference evidence="3" key="1">
    <citation type="journal article" date="2021" name="Nat. Commun.">
        <title>Genetic determinants of endophytism in the Arabidopsis root mycobiome.</title>
        <authorList>
            <person name="Mesny F."/>
            <person name="Miyauchi S."/>
            <person name="Thiergart T."/>
            <person name="Pickel B."/>
            <person name="Atanasova L."/>
            <person name="Karlsson M."/>
            <person name="Huettel B."/>
            <person name="Barry K.W."/>
            <person name="Haridas S."/>
            <person name="Chen C."/>
            <person name="Bauer D."/>
            <person name="Andreopoulos W."/>
            <person name="Pangilinan J."/>
            <person name="LaButti K."/>
            <person name="Riley R."/>
            <person name="Lipzen A."/>
            <person name="Clum A."/>
            <person name="Drula E."/>
            <person name="Henrissat B."/>
            <person name="Kohler A."/>
            <person name="Grigoriev I.V."/>
            <person name="Martin F.M."/>
            <person name="Hacquard S."/>
        </authorList>
    </citation>
    <scope>NUCLEOTIDE SEQUENCE</scope>
    <source>
        <strain evidence="3">MPI-SDFR-AT-0117</strain>
    </source>
</reference>
<accession>A0A9P8V8Y2</accession>
<name>A0A9P8V8Y2_9PEZI</name>
<evidence type="ECO:0000256" key="1">
    <source>
        <dbReference type="SAM" id="MobiDB-lite"/>
    </source>
</evidence>
<dbReference type="OrthoDB" id="10472905at2759"/>
<feature type="compositionally biased region" description="Basic and acidic residues" evidence="1">
    <location>
        <begin position="181"/>
        <end position="193"/>
    </location>
</feature>
<feature type="compositionally biased region" description="Basic and acidic residues" evidence="1">
    <location>
        <begin position="223"/>
        <end position="236"/>
    </location>
</feature>
<feature type="region of interest" description="Disordered" evidence="1">
    <location>
        <begin position="19"/>
        <end position="104"/>
    </location>
</feature>
<evidence type="ECO:0000313" key="3">
    <source>
        <dbReference type="EMBL" id="KAH6684943.1"/>
    </source>
</evidence>
<feature type="transmembrane region" description="Helical" evidence="2">
    <location>
        <begin position="112"/>
        <end position="133"/>
    </location>
</feature>
<dbReference type="AlphaFoldDB" id="A0A9P8V8Y2"/>
<comment type="caution">
    <text evidence="3">The sequence shown here is derived from an EMBL/GenBank/DDBJ whole genome shotgun (WGS) entry which is preliminary data.</text>
</comment>
<evidence type="ECO:0000313" key="4">
    <source>
        <dbReference type="Proteomes" id="UP000770015"/>
    </source>
</evidence>
<feature type="compositionally biased region" description="Acidic residues" evidence="1">
    <location>
        <begin position="27"/>
        <end position="36"/>
    </location>
</feature>
<feature type="region of interest" description="Disordered" evidence="1">
    <location>
        <begin position="142"/>
        <end position="211"/>
    </location>
</feature>
<keyword evidence="2" id="KW-0812">Transmembrane</keyword>
<protein>
    <submittedName>
        <fullName evidence="3">Uncharacterized protein</fullName>
    </submittedName>
</protein>
<sequence length="246" mass="25753">MGTVNDAMRFADFVCISSGDTQPTEIAGDDQEELDDMLVAPTLSATTLPEDEKQRGTETGSAGESAPSTLLSITTGHTPAKTGPPSLTHIEVPNDEDDDSDGYEPLTAGAQAGIALGAIMCAIVLGLSGYLVIVRIRKARKAKATGTATVEGGEPTRPGLPQPQMSELCGGGGHGAAPGNEHVDGEWKKKGQDETGPATELESARSPPPQYACHELFVEPVELDSRPVEARPRMVDDEITPIQARP</sequence>